<accession>A0AAW8E404</accession>
<organism evidence="1 2">
    <name type="scientific">Variovorax boronicumulans</name>
    <dbReference type="NCBI Taxonomy" id="436515"/>
    <lineage>
        <taxon>Bacteria</taxon>
        <taxon>Pseudomonadati</taxon>
        <taxon>Pseudomonadota</taxon>
        <taxon>Betaproteobacteria</taxon>
        <taxon>Burkholderiales</taxon>
        <taxon>Comamonadaceae</taxon>
        <taxon>Variovorax</taxon>
    </lineage>
</organism>
<dbReference type="EMBL" id="JAUSRR010000013">
    <property type="protein sequence ID" value="MDP9926921.1"/>
    <property type="molecule type" value="Genomic_DNA"/>
</dbReference>
<evidence type="ECO:0000313" key="2">
    <source>
        <dbReference type="Proteomes" id="UP001244295"/>
    </source>
</evidence>
<proteinExistence type="predicted"/>
<evidence type="ECO:0008006" key="3">
    <source>
        <dbReference type="Google" id="ProtNLM"/>
    </source>
</evidence>
<dbReference type="Pfam" id="PF08843">
    <property type="entry name" value="AbiEii"/>
    <property type="match status" value="1"/>
</dbReference>
<dbReference type="RefSeq" id="WP_307582616.1">
    <property type="nucleotide sequence ID" value="NZ_JAUSRQ010000001.1"/>
</dbReference>
<sequence length="239" mass="26064">MFERAHHRQVAEVLAALNARLLADNHCLFGGGTAIALRHGEYRESVDVDFLVSDVAGYRCLRQLATSSEGLRALAREGATLQQVREVRADQYGIRSAVRVGETDIKFEIVLEARIALEAPGAADRIDSIATLTPLDMAASKLLANSDRWADDSVFSRDLIDLAMMQPGKPLLQRAAGKARLAYGDSIDADLAKAADALLARPGRMERCMHMLQMTAIAPALLRKHIKALLPRAKRDPGT</sequence>
<comment type="caution">
    <text evidence="1">The sequence shown here is derived from an EMBL/GenBank/DDBJ whole genome shotgun (WGS) entry which is preliminary data.</text>
</comment>
<evidence type="ECO:0000313" key="1">
    <source>
        <dbReference type="EMBL" id="MDP9926921.1"/>
    </source>
</evidence>
<dbReference type="InterPro" id="IPR014942">
    <property type="entry name" value="AbiEii"/>
</dbReference>
<protein>
    <recommendedName>
        <fullName evidence="3">Nucleotidyl transferase AbiEii/AbiGii toxin family protein</fullName>
    </recommendedName>
</protein>
<dbReference type="Proteomes" id="UP001244295">
    <property type="component" value="Unassembled WGS sequence"/>
</dbReference>
<dbReference type="AlphaFoldDB" id="A0AAW8E404"/>
<name>A0AAW8E404_9BURK</name>
<reference evidence="1" key="1">
    <citation type="submission" date="2023-07" db="EMBL/GenBank/DDBJ databases">
        <title>Sorghum-associated microbial communities from plants grown in Nebraska, USA.</title>
        <authorList>
            <person name="Schachtman D."/>
        </authorList>
    </citation>
    <scope>NUCLEOTIDE SEQUENCE</scope>
    <source>
        <strain evidence="1">DS2795</strain>
    </source>
</reference>
<gene>
    <name evidence="1" type="ORF">J2W25_005971</name>
</gene>
<dbReference type="Gene3D" id="3.10.450.620">
    <property type="entry name" value="JHP933, nucleotidyltransferase-like core domain"/>
    <property type="match status" value="1"/>
</dbReference>